<reference evidence="1 2" key="1">
    <citation type="journal article" date="2018" name="PLoS Genet.">
        <title>Population sequencing reveals clonal diversity and ancestral inbreeding in the grapevine cultivar Chardonnay.</title>
        <authorList>
            <person name="Roach M.J."/>
            <person name="Johnson D.L."/>
            <person name="Bohlmann J."/>
            <person name="van Vuuren H.J."/>
            <person name="Jones S.J."/>
            <person name="Pretorius I.S."/>
            <person name="Schmidt S.A."/>
            <person name="Borneman A.R."/>
        </authorList>
    </citation>
    <scope>NUCLEOTIDE SEQUENCE [LARGE SCALE GENOMIC DNA]</scope>
    <source>
        <strain evidence="2">cv. Chardonnay</strain>
        <tissue evidence="1">Leaf</tissue>
    </source>
</reference>
<dbReference type="PANTHER" id="PTHR36617:SF15">
    <property type="entry name" value="REVERSE TRANSCRIPTASE ZINC-BINDING DOMAIN-CONTAINING PROTEIN"/>
    <property type="match status" value="1"/>
</dbReference>
<evidence type="ECO:0000313" key="1">
    <source>
        <dbReference type="EMBL" id="RVW96921.1"/>
    </source>
</evidence>
<dbReference type="PANTHER" id="PTHR36617">
    <property type="entry name" value="PROTEIN, PUTATIVE-RELATED"/>
    <property type="match status" value="1"/>
</dbReference>
<proteinExistence type="predicted"/>
<dbReference type="AlphaFoldDB" id="A0A438IJN2"/>
<evidence type="ECO:0000313" key="2">
    <source>
        <dbReference type="Proteomes" id="UP000288805"/>
    </source>
</evidence>
<accession>A0A438IJN2</accession>
<dbReference type="Proteomes" id="UP000288805">
    <property type="component" value="Unassembled WGS sequence"/>
</dbReference>
<sequence>MALEISLRKGEFLEESHCWKIWRGGRGWTTKEVRDSYGMGLWKDIRKGWEDFLLRTSIRIGNGRHMNFWWDIWVGDSKLKDCFPTLFRIAAQKSASMADLWGRQGDGGGCWEVHFRRSFQDWELEEVTHFLEHISAVKVQEE</sequence>
<comment type="caution">
    <text evidence="1">The sequence shown here is derived from an EMBL/GenBank/DDBJ whole genome shotgun (WGS) entry which is preliminary data.</text>
</comment>
<dbReference type="EMBL" id="QGNW01000104">
    <property type="protein sequence ID" value="RVW96921.1"/>
    <property type="molecule type" value="Genomic_DNA"/>
</dbReference>
<protein>
    <submittedName>
        <fullName evidence="1">Uncharacterized protein</fullName>
    </submittedName>
</protein>
<name>A0A438IJN2_VITVI</name>
<gene>
    <name evidence="1" type="ORF">CK203_032328</name>
</gene>
<organism evidence="1 2">
    <name type="scientific">Vitis vinifera</name>
    <name type="common">Grape</name>
    <dbReference type="NCBI Taxonomy" id="29760"/>
    <lineage>
        <taxon>Eukaryota</taxon>
        <taxon>Viridiplantae</taxon>
        <taxon>Streptophyta</taxon>
        <taxon>Embryophyta</taxon>
        <taxon>Tracheophyta</taxon>
        <taxon>Spermatophyta</taxon>
        <taxon>Magnoliopsida</taxon>
        <taxon>eudicotyledons</taxon>
        <taxon>Gunneridae</taxon>
        <taxon>Pentapetalae</taxon>
        <taxon>rosids</taxon>
        <taxon>Vitales</taxon>
        <taxon>Vitaceae</taxon>
        <taxon>Viteae</taxon>
        <taxon>Vitis</taxon>
    </lineage>
</organism>